<accession>K0M880</accession>
<dbReference type="InterPro" id="IPR005064">
    <property type="entry name" value="BUG"/>
</dbReference>
<dbReference type="RefSeq" id="WP_015038962.1">
    <property type="nucleotide sequence ID" value="NC_018828.1"/>
</dbReference>
<proteinExistence type="inferred from homology"/>
<protein>
    <submittedName>
        <fullName evidence="3">Exported protein</fullName>
    </submittedName>
</protein>
<dbReference type="CDD" id="cd07012">
    <property type="entry name" value="PBP2_Bug_TTT"/>
    <property type="match status" value="1"/>
</dbReference>
<organism evidence="3 4">
    <name type="scientific">Bordetella parapertussis (strain Bpp5)</name>
    <dbReference type="NCBI Taxonomy" id="1208660"/>
    <lineage>
        <taxon>Bacteria</taxon>
        <taxon>Pseudomonadati</taxon>
        <taxon>Pseudomonadota</taxon>
        <taxon>Betaproteobacteria</taxon>
        <taxon>Burkholderiales</taxon>
        <taxon>Alcaligenaceae</taxon>
        <taxon>Bordetella</taxon>
    </lineage>
</organism>
<evidence type="ECO:0000313" key="4">
    <source>
        <dbReference type="Proteomes" id="UP000008035"/>
    </source>
</evidence>
<dbReference type="Proteomes" id="UP000008035">
    <property type="component" value="Chromosome"/>
</dbReference>
<name>K0M880_BORPB</name>
<feature type="chain" id="PRO_5003835043" evidence="2">
    <location>
        <begin position="33"/>
        <end position="331"/>
    </location>
</feature>
<dbReference type="EMBL" id="HE965803">
    <property type="protein sequence ID" value="CCJ48008.1"/>
    <property type="molecule type" value="Genomic_DNA"/>
</dbReference>
<dbReference type="AlphaFoldDB" id="K0M880"/>
<reference evidence="3 4" key="1">
    <citation type="journal article" date="2012" name="BMC Genomics">
        <title>Comparative genomics of the classical Bordetella subspecies: the evolution and exchange of virulence-associated diversity amongst closely related pathogens.</title>
        <authorList>
            <person name="Park J."/>
            <person name="Zhang Y."/>
            <person name="Buboltz A.M."/>
            <person name="Zhang X."/>
            <person name="Schuster S.C."/>
            <person name="Ahuja U."/>
            <person name="Liu M."/>
            <person name="Miller J.F."/>
            <person name="Sebaihia M."/>
            <person name="Bentley S.D."/>
            <person name="Parkhill J."/>
            <person name="Harvill E.T."/>
        </authorList>
    </citation>
    <scope>NUCLEOTIDE SEQUENCE [LARGE SCALE GENOMIC DNA]</scope>
    <source>
        <strain evidence="3 4">Bpp5</strain>
    </source>
</reference>
<dbReference type="Pfam" id="PF03401">
    <property type="entry name" value="TctC"/>
    <property type="match status" value="1"/>
</dbReference>
<dbReference type="PIRSF" id="PIRSF017082">
    <property type="entry name" value="YflP"/>
    <property type="match status" value="1"/>
</dbReference>
<comment type="similarity">
    <text evidence="1">Belongs to the UPF0065 (bug) family.</text>
</comment>
<keyword evidence="2" id="KW-0732">Signal</keyword>
<dbReference type="HOGENOM" id="CLU_045683_0_2_4"/>
<evidence type="ECO:0000256" key="1">
    <source>
        <dbReference type="ARBA" id="ARBA00006987"/>
    </source>
</evidence>
<dbReference type="PANTHER" id="PTHR42928">
    <property type="entry name" value="TRICARBOXYLATE-BINDING PROTEIN"/>
    <property type="match status" value="1"/>
</dbReference>
<dbReference type="Gene3D" id="3.40.190.150">
    <property type="entry name" value="Bordetella uptake gene, domain 1"/>
    <property type="match status" value="1"/>
</dbReference>
<dbReference type="PANTHER" id="PTHR42928:SF5">
    <property type="entry name" value="BLR1237 PROTEIN"/>
    <property type="match status" value="1"/>
</dbReference>
<gene>
    <name evidence="3" type="ordered locus">BN117_0675</name>
</gene>
<evidence type="ECO:0000313" key="3">
    <source>
        <dbReference type="EMBL" id="CCJ48008.1"/>
    </source>
</evidence>
<dbReference type="KEGG" id="bpar:BN117_0675"/>
<feature type="signal peptide" evidence="2">
    <location>
        <begin position="1"/>
        <end position="32"/>
    </location>
</feature>
<dbReference type="Gene3D" id="3.40.190.10">
    <property type="entry name" value="Periplasmic binding protein-like II"/>
    <property type="match status" value="1"/>
</dbReference>
<sequence length="331" mass="34747">MTVSHVLRVAGRALLAACLLAACLLAAPVVQAAGYPDRPVRLLVGFAPGGPTDLAARLVAKHLGADLGQAFIVENRAGAGGNIATKDAAGATPDGYTGLVAGINITINPWMTADMHVDSRKDLLPVRIVAIAPTILVVRNDFPARDFQEFLREVHKHPDTYNSAAPGSSPLLATELFSQQTGTRITPVPYKGASPAMIDLIAGHVDLSFATLGSVLPHIKSGKVRALALAAPERDAQLPDVPTFAELGMQDFRFDAWAGVLMPAGTPPAVIDTLARSLDKLAGSAEFEAQVLELGMKPVVQDSPSAFARTIDTELGLYKTLAQSVRGKIAQ</sequence>
<dbReference type="InterPro" id="IPR042100">
    <property type="entry name" value="Bug_dom1"/>
</dbReference>
<evidence type="ECO:0000256" key="2">
    <source>
        <dbReference type="SAM" id="SignalP"/>
    </source>
</evidence>
<dbReference type="SUPFAM" id="SSF53850">
    <property type="entry name" value="Periplasmic binding protein-like II"/>
    <property type="match status" value="1"/>
</dbReference>